<dbReference type="PROSITE" id="PS51670">
    <property type="entry name" value="SHKT"/>
    <property type="match status" value="3"/>
</dbReference>
<dbReference type="SMART" id="SM00254">
    <property type="entry name" value="ShKT"/>
    <property type="match status" value="3"/>
</dbReference>
<accession>A0AAV5SBB7</accession>
<dbReference type="PANTHER" id="PTHR21724">
    <property type="entry name" value="SHKT DOMAIN-CONTAINING PROTEIN"/>
    <property type="match status" value="1"/>
</dbReference>
<name>A0AAV5SBB7_9BILA</name>
<keyword evidence="4" id="KW-1185">Reference proteome</keyword>
<keyword evidence="1" id="KW-1015">Disulfide bond</keyword>
<dbReference type="AlphaFoldDB" id="A0AAV5SBB7"/>
<feature type="disulfide bond" evidence="1">
    <location>
        <begin position="91"/>
        <end position="125"/>
    </location>
</feature>
<feature type="domain" description="ShKT" evidence="2">
    <location>
        <begin position="3"/>
        <end position="37"/>
    </location>
</feature>
<sequence length="201" mass="22118">SGCQDTGVSCHQLSHRCSSPQWEEILSRYCPATCGKCRTPSTVSSSGSPCVDRTSACLLLSHRCSDPLYSPIMNAHCPSTCGKCAASAAICSDIAHNCAILVHRCYDEKYGTMMNNYCRKTCGLCTGSDGVSTNEIFARPEKMKEVFPWTETPSTTPSTYATFRYTTQEPEEAEDESIDKVMEGASDIVRLILGWRKRLNQ</sequence>
<dbReference type="InterPro" id="IPR003582">
    <property type="entry name" value="ShKT_dom"/>
</dbReference>
<protein>
    <recommendedName>
        <fullName evidence="2">ShKT domain-containing protein</fullName>
    </recommendedName>
</protein>
<dbReference type="Pfam" id="PF01549">
    <property type="entry name" value="ShK"/>
    <property type="match status" value="3"/>
</dbReference>
<feature type="domain" description="ShKT" evidence="2">
    <location>
        <begin position="91"/>
        <end position="125"/>
    </location>
</feature>
<dbReference type="EMBL" id="BTSX01000001">
    <property type="protein sequence ID" value="GMS79942.1"/>
    <property type="molecule type" value="Genomic_DNA"/>
</dbReference>
<feature type="disulfide bond" evidence="1">
    <location>
        <begin position="50"/>
        <end position="84"/>
    </location>
</feature>
<feature type="domain" description="ShKT" evidence="2">
    <location>
        <begin position="50"/>
        <end position="84"/>
    </location>
</feature>
<evidence type="ECO:0000313" key="4">
    <source>
        <dbReference type="Proteomes" id="UP001432027"/>
    </source>
</evidence>
<comment type="caution">
    <text evidence="3">The sequence shown here is derived from an EMBL/GenBank/DDBJ whole genome shotgun (WGS) entry which is preliminary data.</text>
</comment>
<dbReference type="Gene3D" id="1.10.10.1870">
    <property type="entry name" value="ShTK domain-like"/>
    <property type="match status" value="2"/>
</dbReference>
<feature type="non-terminal residue" evidence="3">
    <location>
        <position position="1"/>
    </location>
</feature>
<dbReference type="PANTHER" id="PTHR21724:SF109">
    <property type="entry name" value="SHKT DOMAIN-CONTAINING PROTEIN"/>
    <property type="match status" value="1"/>
</dbReference>
<feature type="disulfide bond" evidence="1">
    <location>
        <begin position="3"/>
        <end position="37"/>
    </location>
</feature>
<dbReference type="Gene3D" id="1.10.10.1940">
    <property type="match status" value="1"/>
</dbReference>
<evidence type="ECO:0000259" key="2">
    <source>
        <dbReference type="PROSITE" id="PS51670"/>
    </source>
</evidence>
<dbReference type="Proteomes" id="UP001432027">
    <property type="component" value="Unassembled WGS sequence"/>
</dbReference>
<gene>
    <name evidence="3" type="ORF">PENTCL1PPCAC_2117</name>
</gene>
<proteinExistence type="predicted"/>
<organism evidence="3 4">
    <name type="scientific">Pristionchus entomophagus</name>
    <dbReference type="NCBI Taxonomy" id="358040"/>
    <lineage>
        <taxon>Eukaryota</taxon>
        <taxon>Metazoa</taxon>
        <taxon>Ecdysozoa</taxon>
        <taxon>Nematoda</taxon>
        <taxon>Chromadorea</taxon>
        <taxon>Rhabditida</taxon>
        <taxon>Rhabditina</taxon>
        <taxon>Diplogasteromorpha</taxon>
        <taxon>Diplogasteroidea</taxon>
        <taxon>Neodiplogasteridae</taxon>
        <taxon>Pristionchus</taxon>
    </lineage>
</organism>
<feature type="non-terminal residue" evidence="3">
    <location>
        <position position="201"/>
    </location>
</feature>
<evidence type="ECO:0000313" key="3">
    <source>
        <dbReference type="EMBL" id="GMS79942.1"/>
    </source>
</evidence>
<reference evidence="3" key="1">
    <citation type="submission" date="2023-10" db="EMBL/GenBank/DDBJ databases">
        <title>Genome assembly of Pristionchus species.</title>
        <authorList>
            <person name="Yoshida K."/>
            <person name="Sommer R.J."/>
        </authorList>
    </citation>
    <scope>NUCLEOTIDE SEQUENCE</scope>
    <source>
        <strain evidence="3">RS0144</strain>
    </source>
</reference>
<comment type="caution">
    <text evidence="1">Lacks conserved residue(s) required for the propagation of feature annotation.</text>
</comment>
<evidence type="ECO:0000256" key="1">
    <source>
        <dbReference type="PROSITE-ProRule" id="PRU01005"/>
    </source>
</evidence>